<dbReference type="InterPro" id="IPR027463">
    <property type="entry name" value="AcrB_DN_DC_subdom"/>
</dbReference>
<dbReference type="Gene3D" id="1.20.1640.10">
    <property type="entry name" value="Multidrug efflux transporter AcrB transmembrane domain"/>
    <property type="match status" value="2"/>
</dbReference>
<comment type="caution">
    <text evidence="10">The sequence shown here is derived from an EMBL/GenBank/DDBJ whole genome shotgun (WGS) entry which is preliminary data.</text>
</comment>
<evidence type="ECO:0000313" key="10">
    <source>
        <dbReference type="EMBL" id="MCQ3830244.1"/>
    </source>
</evidence>
<dbReference type="NCBIfam" id="NF000282">
    <property type="entry name" value="RND_permease_1"/>
    <property type="match status" value="1"/>
</dbReference>
<keyword evidence="5 9" id="KW-0997">Cell inner membrane</keyword>
<dbReference type="InterPro" id="IPR001036">
    <property type="entry name" value="Acrflvin-R"/>
</dbReference>
<feature type="transmembrane region" description="Helical" evidence="9">
    <location>
        <begin position="395"/>
        <end position="416"/>
    </location>
</feature>
<keyword evidence="4" id="KW-1003">Cell membrane</keyword>
<dbReference type="Proteomes" id="UP001205566">
    <property type="component" value="Unassembled WGS sequence"/>
</dbReference>
<comment type="subcellular location">
    <subcellularLocation>
        <location evidence="1 9">Cell inner membrane</location>
        <topology evidence="1 9">Multi-pass membrane protein</topology>
    </subcellularLocation>
</comment>
<dbReference type="Pfam" id="PF00873">
    <property type="entry name" value="ACR_tran"/>
    <property type="match status" value="1"/>
</dbReference>
<dbReference type="SUPFAM" id="SSF82693">
    <property type="entry name" value="Multidrug efflux transporter AcrB pore domain, PN1, PN2, PC1 and PC2 subdomains"/>
    <property type="match status" value="3"/>
</dbReference>
<dbReference type="Gene3D" id="3.30.70.1440">
    <property type="entry name" value="Multidrug efflux transporter AcrB pore domain"/>
    <property type="match status" value="1"/>
</dbReference>
<feature type="transmembrane region" description="Helical" evidence="9">
    <location>
        <begin position="894"/>
        <end position="914"/>
    </location>
</feature>
<feature type="transmembrane region" description="Helical" evidence="9">
    <location>
        <begin position="535"/>
        <end position="553"/>
    </location>
</feature>
<dbReference type="PANTHER" id="PTHR32063:SF13">
    <property type="entry name" value="MULTIDRUG EFFLUX PUMP SUBUNIT ACRB-RELATED"/>
    <property type="match status" value="1"/>
</dbReference>
<dbReference type="Gene3D" id="3.30.70.1320">
    <property type="entry name" value="Multidrug efflux transporter AcrB pore domain like"/>
    <property type="match status" value="1"/>
</dbReference>
<keyword evidence="8 9" id="KW-0472">Membrane</keyword>
<evidence type="ECO:0000256" key="1">
    <source>
        <dbReference type="ARBA" id="ARBA00004429"/>
    </source>
</evidence>
<evidence type="ECO:0000256" key="9">
    <source>
        <dbReference type="RuleBase" id="RU364070"/>
    </source>
</evidence>
<evidence type="ECO:0000256" key="4">
    <source>
        <dbReference type="ARBA" id="ARBA00022475"/>
    </source>
</evidence>
<evidence type="ECO:0000256" key="6">
    <source>
        <dbReference type="ARBA" id="ARBA00022692"/>
    </source>
</evidence>
<feature type="transmembrane region" description="Helical" evidence="9">
    <location>
        <begin position="339"/>
        <end position="359"/>
    </location>
</feature>
<evidence type="ECO:0000256" key="8">
    <source>
        <dbReference type="ARBA" id="ARBA00023136"/>
    </source>
</evidence>
<dbReference type="InterPro" id="IPR004764">
    <property type="entry name" value="MdtF-like"/>
</dbReference>
<evidence type="ECO:0000256" key="5">
    <source>
        <dbReference type="ARBA" id="ARBA00022519"/>
    </source>
</evidence>
<name>A0ABT1P2A9_9GAMM</name>
<dbReference type="SUPFAM" id="SSF82714">
    <property type="entry name" value="Multidrug efflux transporter AcrB TolC docking domain, DN and DC subdomains"/>
    <property type="match status" value="2"/>
</dbReference>
<evidence type="ECO:0000256" key="2">
    <source>
        <dbReference type="ARBA" id="ARBA00010942"/>
    </source>
</evidence>
<comment type="caution">
    <text evidence="9">Lacks conserved residue(s) required for the propagation of feature annotation.</text>
</comment>
<evidence type="ECO:0000313" key="11">
    <source>
        <dbReference type="Proteomes" id="UP001205566"/>
    </source>
</evidence>
<gene>
    <name evidence="10" type="ORF">HXX02_12380</name>
</gene>
<dbReference type="PRINTS" id="PR00702">
    <property type="entry name" value="ACRIFLAVINRP"/>
</dbReference>
<sequence>MAGFFIDRPIFAWVIAIVVMLFGSLAISKLPVERYPDIAPPVVSITGAYPGASAKVIEDSVTQVIEQNMKGLDGLLYMSATSQSIGTAEVTLTFANGTDPDIAQVQVQNKLQLAMPLLPEIVQRQGLTVGKGRAGFLMVAGFVSTDGGMKKEDIADYVVSNLVDPLSRVPGVGSIQVFGSKYAMRIWLDPNKLDAYKLTPTDIIASVRNQNSQVAIGSLGGTPAVEGQQLTASITAQSRMQTPEEFRNVVLRANEDGSVLRLGDVARVEMGTESYDFLTRYNRAPATGVAISLATGANALETAEAVKQKLAELEPNFPAGLKTVIPFDTTPFVEVSIKGVIQTLVEAVILVFLVMLLFLQNLRATIIPTIAVPVVLLGTFGVLSVLGFSVNMLTMFAMVLAIGLLVDDAIVVVENVERVMHEEKLSAKEATKKSMKQITGALIGIGVVLSAVFVPMAFMDGSTGIIYRQFSATIVAAMTFSVIVAIVLTPALCATMLKPGDHGTKKGFFGWFNRNFDRSAASYQRGVRGILARSGRFMVIFALLSALMVFLFVRSPSSFLPEEDQGVLFSLVQTPVGATQERTMESVEKLENHFLENESDLVESVFSVQGFSFAGSGQNNAMAFIKLKDWSEREEESEQAGAVAMRGMGALSQIKDAIAYAFSPPALPELGTSAGFAMYLKDNANQGHEALINARNQLLGMAAQSPLLAGVRPNGQEDTPQFKLKVNNAKAASLGVSIGEINSALGVAWGGQYIDDFIDRGRIKRVYMQADAPFRMNPEDFRLWSVRNSNGEMVPVSSFATFEWDYGSPRLERYNGVPAVQIQGQGAPGVSSGDAMAEMERLVSQLPEGFGLEWTALSYQEQQAGSQTTLLYALSVLIVFLCLAALYESWTVPTAVLLVAPLGILGAIVASNLRGFERDIYFQVAMLTTVGLTSKNAILIVEFAKQNLEAGMALVEATMAAVRDRLRPIIMTSLAFGLGVLPLAIASGAGSGAQQAIGTGVLGGMIVGTLLGIFFIPLFFVVVQRLFGKKVVPTDGDDGENFVGKLGIDSEQSERRSEPA</sequence>
<dbReference type="PANTHER" id="PTHR32063">
    <property type="match status" value="1"/>
</dbReference>
<proteinExistence type="inferred from homology"/>
<dbReference type="NCBIfam" id="TIGR00915">
    <property type="entry name" value="2A0602"/>
    <property type="match status" value="1"/>
</dbReference>
<comment type="similarity">
    <text evidence="2 9">Belongs to the resistance-nodulation-cell division (RND) (TC 2.A.6) family.</text>
</comment>
<feature type="transmembrane region" description="Helical" evidence="9">
    <location>
        <begin position="366"/>
        <end position="389"/>
    </location>
</feature>
<organism evidence="10 11">
    <name type="scientific">Microbulbifer elongatus</name>
    <dbReference type="NCBI Taxonomy" id="86173"/>
    <lineage>
        <taxon>Bacteria</taxon>
        <taxon>Pseudomonadati</taxon>
        <taxon>Pseudomonadota</taxon>
        <taxon>Gammaproteobacteria</taxon>
        <taxon>Cellvibrionales</taxon>
        <taxon>Microbulbiferaceae</taxon>
        <taxon>Microbulbifer</taxon>
    </lineage>
</organism>
<reference evidence="10" key="1">
    <citation type="thesis" date="2020" institute="Technische Universitat Dresden" country="Dresden, Germany">
        <title>The Agarolytic System of Microbulbifer elongatus PORT2, Isolated from Batu Karas, Pangandaran West Java Indonesia.</title>
        <authorList>
            <person name="Anggraeni S.R."/>
        </authorList>
    </citation>
    <scope>NUCLEOTIDE SEQUENCE</scope>
    <source>
        <strain evidence="10">PORT2</strain>
    </source>
</reference>
<evidence type="ECO:0000256" key="7">
    <source>
        <dbReference type="ARBA" id="ARBA00022989"/>
    </source>
</evidence>
<feature type="transmembrane region" description="Helical" evidence="9">
    <location>
        <begin position="969"/>
        <end position="989"/>
    </location>
</feature>
<keyword evidence="7 9" id="KW-1133">Transmembrane helix</keyword>
<keyword evidence="11" id="KW-1185">Reference proteome</keyword>
<feature type="transmembrane region" description="Helical" evidence="9">
    <location>
        <begin position="470"/>
        <end position="497"/>
    </location>
</feature>
<evidence type="ECO:0000256" key="3">
    <source>
        <dbReference type="ARBA" id="ARBA00022448"/>
    </source>
</evidence>
<feature type="transmembrane region" description="Helical" evidence="9">
    <location>
        <begin position="437"/>
        <end position="458"/>
    </location>
</feature>
<dbReference type="EMBL" id="JACASI010000033">
    <property type="protein sequence ID" value="MCQ3830244.1"/>
    <property type="molecule type" value="Genomic_DNA"/>
</dbReference>
<accession>A0ABT1P2A9</accession>
<keyword evidence="3 9" id="KW-0813">Transport</keyword>
<feature type="transmembrane region" description="Helical" evidence="9">
    <location>
        <begin position="870"/>
        <end position="887"/>
    </location>
</feature>
<dbReference type="Gene3D" id="3.30.2090.10">
    <property type="entry name" value="Multidrug efflux transporter AcrB TolC docking domain, DN and DC subdomains"/>
    <property type="match status" value="2"/>
</dbReference>
<dbReference type="RefSeq" id="WP_255875209.1">
    <property type="nucleotide sequence ID" value="NZ_JACASI010000033.1"/>
</dbReference>
<dbReference type="Gene3D" id="3.30.70.1430">
    <property type="entry name" value="Multidrug efflux transporter AcrB pore domain"/>
    <property type="match status" value="2"/>
</dbReference>
<feature type="transmembrane region" description="Helical" evidence="9">
    <location>
        <begin position="1001"/>
        <end position="1023"/>
    </location>
</feature>
<dbReference type="SUPFAM" id="SSF82866">
    <property type="entry name" value="Multidrug efflux transporter AcrB transmembrane domain"/>
    <property type="match status" value="2"/>
</dbReference>
<keyword evidence="6 9" id="KW-0812">Transmembrane</keyword>
<protein>
    <recommendedName>
        <fullName evidence="9">Efflux pump membrane transporter</fullName>
    </recommendedName>
</protein>